<dbReference type="GO" id="GO:0005525">
    <property type="term" value="F:GTP binding"/>
    <property type="evidence" value="ECO:0007669"/>
    <property type="project" value="UniProtKB-KW"/>
</dbReference>
<dbReference type="OMA" id="IGMEMQV"/>
<dbReference type="SUPFAM" id="SSF52540">
    <property type="entry name" value="P-loop containing nucleoside triphosphate hydrolases"/>
    <property type="match status" value="1"/>
</dbReference>
<gene>
    <name evidence="7" type="ORF">MICPUN_58566</name>
</gene>
<dbReference type="InterPro" id="IPR027417">
    <property type="entry name" value="P-loop_NTPase"/>
</dbReference>
<proteinExistence type="predicted"/>
<dbReference type="KEGG" id="mis:MICPUN_58566"/>
<dbReference type="InterPro" id="IPR006073">
    <property type="entry name" value="GTP-bd"/>
</dbReference>
<feature type="region of interest" description="Disordered" evidence="5">
    <location>
        <begin position="1"/>
        <end position="41"/>
    </location>
</feature>
<dbReference type="InterPro" id="IPR043358">
    <property type="entry name" value="GNL1-like"/>
</dbReference>
<keyword evidence="2" id="KW-0342">GTP-binding</keyword>
<evidence type="ECO:0000256" key="1">
    <source>
        <dbReference type="ARBA" id="ARBA00022741"/>
    </source>
</evidence>
<feature type="region of interest" description="Disordered" evidence="5">
    <location>
        <begin position="316"/>
        <end position="351"/>
    </location>
</feature>
<dbReference type="RefSeq" id="XP_002502502.1">
    <property type="nucleotide sequence ID" value="XM_002502456.1"/>
</dbReference>
<accession>C1E672</accession>
<feature type="compositionally biased region" description="Basic and acidic residues" evidence="5">
    <location>
        <begin position="399"/>
        <end position="411"/>
    </location>
</feature>
<feature type="region of interest" description="Disordered" evidence="5">
    <location>
        <begin position="264"/>
        <end position="296"/>
    </location>
</feature>
<organism evidence="7 8">
    <name type="scientific">Micromonas commoda (strain RCC299 / NOUM17 / CCMP2709)</name>
    <name type="common">Picoplanktonic green alga</name>
    <dbReference type="NCBI Taxonomy" id="296587"/>
    <lineage>
        <taxon>Eukaryota</taxon>
        <taxon>Viridiplantae</taxon>
        <taxon>Chlorophyta</taxon>
        <taxon>Mamiellophyceae</taxon>
        <taxon>Mamiellales</taxon>
        <taxon>Mamiellaceae</taxon>
        <taxon>Micromonas</taxon>
    </lineage>
</organism>
<dbReference type="EMBL" id="CP001326">
    <property type="protein sequence ID" value="ACO63760.1"/>
    <property type="molecule type" value="Genomic_DNA"/>
</dbReference>
<dbReference type="Gene3D" id="3.40.50.300">
    <property type="entry name" value="P-loop containing nucleotide triphosphate hydrolases"/>
    <property type="match status" value="2"/>
</dbReference>
<dbReference type="InParanoid" id="C1E672"/>
<dbReference type="GO" id="GO:0003924">
    <property type="term" value="F:GTPase activity"/>
    <property type="evidence" value="ECO:0007669"/>
    <property type="project" value="InterPro"/>
</dbReference>
<evidence type="ECO:0000313" key="8">
    <source>
        <dbReference type="Proteomes" id="UP000002009"/>
    </source>
</evidence>
<evidence type="ECO:0000313" key="7">
    <source>
        <dbReference type="EMBL" id="ACO63760.1"/>
    </source>
</evidence>
<keyword evidence="8" id="KW-1185">Reference proteome</keyword>
<evidence type="ECO:0000256" key="4">
    <source>
        <dbReference type="ARBA" id="ARBA00039902"/>
    </source>
</evidence>
<feature type="compositionally biased region" description="Acidic residues" evidence="5">
    <location>
        <begin position="412"/>
        <end position="427"/>
    </location>
</feature>
<sequence>MPPKKKESHAKRMAAQMKKRQEGNKTSGVREAAQVANKSDGRIDAREGMATTVFTVESLGLKSTYTGPTKKKGKGKQGTYRRAATTVLAGEAKYDVERRVRDARRALCSDPPAFEEMRCADFDLTRGAVTLMPARPKWDYELKRGKLHSRERKAFVRWISGVKNRLREEGRGYAPAFEQNIEVWRQLWRVLERADVAVLVVDARHPLLHTPPALYAHVARRLRKPLVLVLNKVDAIPRRAAEEWGRHLLAALPGVDDVVGFTSKDGGGGAGGQKEVRKRIGMPAEGTTGGAREKVSRRELALDSKLADAHLLLLSDDSGDDSGADSDPYASESDAEDVTNGDVTGGDVNPTPWRLRVGTNALLRVCTRLAAKGKRVAVKKAEAAAEAAAAAAEDAAEEAEAKAAAREQPKEEYEDQYGDSDDDEHDDEVAAAALQAEEEEATAAKDGRVMIGLVGHPNVGKSSMVNYILGRKAVSVKATPGHTKTLQTLILDDDTCLCDSPGLVFPRIDIGLAEQIIGGLVPLPIVREPYSAVRWLAELKERTGARWSAMAADSSMSHQDKALANALAATVDKALKIPQVTEFDPEILQITGAEDVLNETLPWSPMSLLHQYAKVRGFAHRGGDPDEHTAGNTVLSLVLEGRLPYAVPPPEGEPVIGVHVGADGRPVTHAFDKYADSEAAVGGAGGDVSDEDIPDDDDDDDDDDEDQVINPFRLLGIDAEGESQYGSGDIDDGGAGRFKMKGLDGKGAAASYFGRGGGGGMASMFLTEDDLKESKKGTRTKKGR</sequence>
<feature type="region of interest" description="Disordered" evidence="5">
    <location>
        <begin position="678"/>
        <end position="707"/>
    </location>
</feature>
<dbReference type="PANTHER" id="PTHR45709">
    <property type="entry name" value="LARGE SUBUNIT GTPASE 1 HOMOLOG-RELATED"/>
    <property type="match status" value="1"/>
</dbReference>
<reference evidence="7 8" key="1">
    <citation type="journal article" date="2009" name="Science">
        <title>Green evolution and dynamic adaptations revealed by genomes of the marine picoeukaryotes Micromonas.</title>
        <authorList>
            <person name="Worden A.Z."/>
            <person name="Lee J.H."/>
            <person name="Mock T."/>
            <person name="Rouze P."/>
            <person name="Simmons M.P."/>
            <person name="Aerts A.L."/>
            <person name="Allen A.E."/>
            <person name="Cuvelier M.L."/>
            <person name="Derelle E."/>
            <person name="Everett M.V."/>
            <person name="Foulon E."/>
            <person name="Grimwood J."/>
            <person name="Gundlach H."/>
            <person name="Henrissat B."/>
            <person name="Napoli C."/>
            <person name="McDonald S.M."/>
            <person name="Parker M.S."/>
            <person name="Rombauts S."/>
            <person name="Salamov A."/>
            <person name="Von Dassow P."/>
            <person name="Badger J.H."/>
            <person name="Coutinho P.M."/>
            <person name="Demir E."/>
            <person name="Dubchak I."/>
            <person name="Gentemann C."/>
            <person name="Eikrem W."/>
            <person name="Gready J.E."/>
            <person name="John U."/>
            <person name="Lanier W."/>
            <person name="Lindquist E.A."/>
            <person name="Lucas S."/>
            <person name="Mayer K.F."/>
            <person name="Moreau H."/>
            <person name="Not F."/>
            <person name="Otillar R."/>
            <person name="Panaud O."/>
            <person name="Pangilinan J."/>
            <person name="Paulsen I."/>
            <person name="Piegu B."/>
            <person name="Poliakov A."/>
            <person name="Robbens S."/>
            <person name="Schmutz J."/>
            <person name="Toulza E."/>
            <person name="Wyss T."/>
            <person name="Zelensky A."/>
            <person name="Zhou K."/>
            <person name="Armbrust E.V."/>
            <person name="Bhattacharya D."/>
            <person name="Goodenough U.W."/>
            <person name="Van de Peer Y."/>
            <person name="Grigoriev I.V."/>
        </authorList>
    </citation>
    <scope>NUCLEOTIDE SEQUENCE [LARGE SCALE GENOMIC DNA]</scope>
    <source>
        <strain evidence="8">RCC299 / NOUM17</strain>
    </source>
</reference>
<dbReference type="GeneID" id="8243788"/>
<evidence type="ECO:0000256" key="2">
    <source>
        <dbReference type="ARBA" id="ARBA00023134"/>
    </source>
</evidence>
<evidence type="ECO:0000256" key="5">
    <source>
        <dbReference type="SAM" id="MobiDB-lite"/>
    </source>
</evidence>
<dbReference type="STRING" id="296587.C1E672"/>
<feature type="compositionally biased region" description="Acidic residues" evidence="5">
    <location>
        <begin position="688"/>
        <end position="707"/>
    </location>
</feature>
<protein>
    <recommendedName>
        <fullName evidence="4">Guanine nucleotide-binding protein-like 1</fullName>
    </recommendedName>
</protein>
<feature type="region of interest" description="Disordered" evidence="5">
    <location>
        <begin position="713"/>
        <end position="732"/>
    </location>
</feature>
<name>C1E672_MICCC</name>
<comment type="function">
    <text evidence="3">Possible regulatory or functional link with the histocompatibility cluster.</text>
</comment>
<keyword evidence="1" id="KW-0547">Nucleotide-binding</keyword>
<dbReference type="PANTHER" id="PTHR45709:SF3">
    <property type="entry name" value="GUANINE NUCLEOTIDE-BINDING PROTEIN-LIKE 1"/>
    <property type="match status" value="1"/>
</dbReference>
<dbReference type="OrthoDB" id="391988at2759"/>
<evidence type="ECO:0000256" key="3">
    <source>
        <dbReference type="ARBA" id="ARBA00037770"/>
    </source>
</evidence>
<feature type="domain" description="G" evidence="6">
    <location>
        <begin position="451"/>
        <end position="505"/>
    </location>
</feature>
<feature type="region of interest" description="Disordered" evidence="5">
    <location>
        <begin position="396"/>
        <end position="427"/>
    </location>
</feature>
<dbReference type="Proteomes" id="UP000002009">
    <property type="component" value="Chromosome 5"/>
</dbReference>
<evidence type="ECO:0000259" key="6">
    <source>
        <dbReference type="Pfam" id="PF01926"/>
    </source>
</evidence>
<dbReference type="Pfam" id="PF01926">
    <property type="entry name" value="MMR_HSR1"/>
    <property type="match status" value="1"/>
</dbReference>
<feature type="compositionally biased region" description="Basic residues" evidence="5">
    <location>
        <begin position="1"/>
        <end position="12"/>
    </location>
</feature>
<dbReference type="eggNOG" id="KOG1424">
    <property type="taxonomic scope" value="Eukaryota"/>
</dbReference>
<dbReference type="AlphaFoldDB" id="C1E672"/>